<reference evidence="2" key="1">
    <citation type="journal article" date="2017" name="Cell">
        <title>Insights into land plant evolution garnered from the Marchantia polymorpha genome.</title>
        <authorList>
            <person name="Bowman J.L."/>
            <person name="Kohchi T."/>
            <person name="Yamato K.T."/>
            <person name="Jenkins J."/>
            <person name="Shu S."/>
            <person name="Ishizaki K."/>
            <person name="Yamaoka S."/>
            <person name="Nishihama R."/>
            <person name="Nakamura Y."/>
            <person name="Berger F."/>
            <person name="Adam C."/>
            <person name="Aki S.S."/>
            <person name="Althoff F."/>
            <person name="Araki T."/>
            <person name="Arteaga-Vazquez M.A."/>
            <person name="Balasubrmanian S."/>
            <person name="Barry K."/>
            <person name="Bauer D."/>
            <person name="Boehm C.R."/>
            <person name="Briginshaw L."/>
            <person name="Caballero-Perez J."/>
            <person name="Catarino B."/>
            <person name="Chen F."/>
            <person name="Chiyoda S."/>
            <person name="Chovatia M."/>
            <person name="Davies K.M."/>
            <person name="Delmans M."/>
            <person name="Demura T."/>
            <person name="Dierschke T."/>
            <person name="Dolan L."/>
            <person name="Dorantes-Acosta A.E."/>
            <person name="Eklund D.M."/>
            <person name="Florent S.N."/>
            <person name="Flores-Sandoval E."/>
            <person name="Fujiyama A."/>
            <person name="Fukuzawa H."/>
            <person name="Galik B."/>
            <person name="Grimanelli D."/>
            <person name="Grimwood J."/>
            <person name="Grossniklaus U."/>
            <person name="Hamada T."/>
            <person name="Haseloff J."/>
            <person name="Hetherington A.J."/>
            <person name="Higo A."/>
            <person name="Hirakawa Y."/>
            <person name="Hundley H.N."/>
            <person name="Ikeda Y."/>
            <person name="Inoue K."/>
            <person name="Inoue S.I."/>
            <person name="Ishida S."/>
            <person name="Jia Q."/>
            <person name="Kakita M."/>
            <person name="Kanazawa T."/>
            <person name="Kawai Y."/>
            <person name="Kawashima T."/>
            <person name="Kennedy M."/>
            <person name="Kinose K."/>
            <person name="Kinoshita T."/>
            <person name="Kohara Y."/>
            <person name="Koide E."/>
            <person name="Komatsu K."/>
            <person name="Kopischke S."/>
            <person name="Kubo M."/>
            <person name="Kyozuka J."/>
            <person name="Lagercrantz U."/>
            <person name="Lin S.S."/>
            <person name="Lindquist E."/>
            <person name="Lipzen A.M."/>
            <person name="Lu C.W."/>
            <person name="De Luna E."/>
            <person name="Martienssen R.A."/>
            <person name="Minamino N."/>
            <person name="Mizutani M."/>
            <person name="Mizutani M."/>
            <person name="Mochizuki N."/>
            <person name="Monte I."/>
            <person name="Mosher R."/>
            <person name="Nagasaki H."/>
            <person name="Nakagami H."/>
            <person name="Naramoto S."/>
            <person name="Nishitani K."/>
            <person name="Ohtani M."/>
            <person name="Okamoto T."/>
            <person name="Okumura M."/>
            <person name="Phillips J."/>
            <person name="Pollak B."/>
            <person name="Reinders A."/>
            <person name="Rovekamp M."/>
            <person name="Sano R."/>
            <person name="Sawa S."/>
            <person name="Schmid M.W."/>
            <person name="Shirakawa M."/>
            <person name="Solano R."/>
            <person name="Spunde A."/>
            <person name="Suetsugu N."/>
            <person name="Sugano S."/>
            <person name="Sugiyama A."/>
            <person name="Sun R."/>
            <person name="Suzuki Y."/>
            <person name="Takenaka M."/>
            <person name="Takezawa D."/>
            <person name="Tomogane H."/>
            <person name="Tsuzuki M."/>
            <person name="Ueda T."/>
            <person name="Umeda M."/>
            <person name="Ward J.M."/>
            <person name="Watanabe Y."/>
            <person name="Yazaki K."/>
            <person name="Yokoyama R."/>
            <person name="Yoshitake Y."/>
            <person name="Yotsui I."/>
            <person name="Zachgo S."/>
            <person name="Schmutz J."/>
        </authorList>
    </citation>
    <scope>NUCLEOTIDE SEQUENCE [LARGE SCALE GENOMIC DNA]</scope>
    <source>
        <strain evidence="2">Tak-1</strain>
    </source>
</reference>
<evidence type="ECO:0000313" key="1">
    <source>
        <dbReference type="EMBL" id="PTQ41013.1"/>
    </source>
</evidence>
<dbReference type="AlphaFoldDB" id="A0A2R6X4I3"/>
<dbReference type="EMBL" id="KZ772708">
    <property type="protein sequence ID" value="PTQ41013.1"/>
    <property type="molecule type" value="Genomic_DNA"/>
</dbReference>
<keyword evidence="2" id="KW-1185">Reference proteome</keyword>
<protein>
    <submittedName>
        <fullName evidence="1">Uncharacterized protein</fullName>
    </submittedName>
</protein>
<gene>
    <name evidence="1" type="ORF">MARPO_0036s0020</name>
</gene>
<proteinExistence type="predicted"/>
<sequence length="358" mass="40605">MDIVTVGKQSARSNSDVEELPIVDDPHELCLDVAHNEIISISEEIEEDEEKTDNIVARRIKGYIDNANFPRSVVGAMVKDLKQTTLFLNKCGVRLLNEDGVEFFVCLLDPCFHPKKPVVIKCTKISCSNATAHLDKKHEITSNKTLAAKRKVTLLQKKLSMSDPAFKRDPTRWFHVQLDAWSAEQSLSYNMFDNQRDLKSMNIRNSHVEHYVTCKNIIVKSIGEARKYFSIYFMAIFLNLIKSKTSNQKYLALHICFNSPTCFNLSDVLREWACGVLEEFDINPSKDLLASTSDSGSDVKHAFGTSIDPAKCKNVDARAFFHKIKKIIEAVNKSEYLQSALEGACLQLFEQYLKLLNV</sequence>
<organism evidence="1 2">
    <name type="scientific">Marchantia polymorpha</name>
    <name type="common">Common liverwort</name>
    <name type="synonym">Marchantia aquatica</name>
    <dbReference type="NCBI Taxonomy" id="3197"/>
    <lineage>
        <taxon>Eukaryota</taxon>
        <taxon>Viridiplantae</taxon>
        <taxon>Streptophyta</taxon>
        <taxon>Embryophyta</taxon>
        <taxon>Marchantiophyta</taxon>
        <taxon>Marchantiopsida</taxon>
        <taxon>Marchantiidae</taxon>
        <taxon>Marchantiales</taxon>
        <taxon>Marchantiaceae</taxon>
        <taxon>Marchantia</taxon>
    </lineage>
</organism>
<accession>A0A2R6X4I3</accession>
<evidence type="ECO:0000313" key="2">
    <source>
        <dbReference type="Proteomes" id="UP000244005"/>
    </source>
</evidence>
<dbReference type="Proteomes" id="UP000244005">
    <property type="component" value="Unassembled WGS sequence"/>
</dbReference>
<name>A0A2R6X4I3_MARPO</name>
<dbReference type="OrthoDB" id="115276at2759"/>